<dbReference type="eggNOG" id="ENOG502SP43">
    <property type="taxonomic scope" value="Eukaryota"/>
</dbReference>
<organism evidence="2 3">
    <name type="scientific">Pestalotiopsis fici (strain W106-1 / CGMCC3.15140)</name>
    <dbReference type="NCBI Taxonomy" id="1229662"/>
    <lineage>
        <taxon>Eukaryota</taxon>
        <taxon>Fungi</taxon>
        <taxon>Dikarya</taxon>
        <taxon>Ascomycota</taxon>
        <taxon>Pezizomycotina</taxon>
        <taxon>Sordariomycetes</taxon>
        <taxon>Xylariomycetidae</taxon>
        <taxon>Amphisphaeriales</taxon>
        <taxon>Sporocadaceae</taxon>
        <taxon>Pestalotiopsis</taxon>
    </lineage>
</organism>
<keyword evidence="1" id="KW-0812">Transmembrane</keyword>
<dbReference type="HOGENOM" id="CLU_090736_0_0_1"/>
<dbReference type="Proteomes" id="UP000030651">
    <property type="component" value="Unassembled WGS sequence"/>
</dbReference>
<feature type="transmembrane region" description="Helical" evidence="1">
    <location>
        <begin position="117"/>
        <end position="143"/>
    </location>
</feature>
<evidence type="ECO:0000313" key="3">
    <source>
        <dbReference type="Proteomes" id="UP000030651"/>
    </source>
</evidence>
<feature type="transmembrane region" description="Helical" evidence="1">
    <location>
        <begin position="82"/>
        <end position="105"/>
    </location>
</feature>
<evidence type="ECO:0008006" key="4">
    <source>
        <dbReference type="Google" id="ProtNLM"/>
    </source>
</evidence>
<evidence type="ECO:0000313" key="2">
    <source>
        <dbReference type="EMBL" id="ETS76054.1"/>
    </source>
</evidence>
<keyword evidence="3" id="KW-1185">Reference proteome</keyword>
<dbReference type="OrthoDB" id="3890746at2759"/>
<feature type="transmembrane region" description="Helical" evidence="1">
    <location>
        <begin position="180"/>
        <end position="200"/>
    </location>
</feature>
<dbReference type="EMBL" id="KI912118">
    <property type="protein sequence ID" value="ETS76054.1"/>
    <property type="molecule type" value="Genomic_DNA"/>
</dbReference>
<reference evidence="3" key="1">
    <citation type="journal article" date="2015" name="BMC Genomics">
        <title>Genomic and transcriptomic analysis of the endophytic fungus Pestalotiopsis fici reveals its lifestyle and high potential for synthesis of natural products.</title>
        <authorList>
            <person name="Wang X."/>
            <person name="Zhang X."/>
            <person name="Liu L."/>
            <person name="Xiang M."/>
            <person name="Wang W."/>
            <person name="Sun X."/>
            <person name="Che Y."/>
            <person name="Guo L."/>
            <person name="Liu G."/>
            <person name="Guo L."/>
            <person name="Wang C."/>
            <person name="Yin W.B."/>
            <person name="Stadler M."/>
            <person name="Zhang X."/>
            <person name="Liu X."/>
        </authorList>
    </citation>
    <scope>NUCLEOTIDE SEQUENCE [LARGE SCALE GENOMIC DNA]</scope>
    <source>
        <strain evidence="3">W106-1 / CGMCC3.15140</strain>
    </source>
</reference>
<dbReference type="GeneID" id="19278011"/>
<name>W3WQH3_PESFW</name>
<feature type="transmembrane region" description="Helical" evidence="1">
    <location>
        <begin position="38"/>
        <end position="62"/>
    </location>
</feature>
<evidence type="ECO:0000256" key="1">
    <source>
        <dbReference type="SAM" id="Phobius"/>
    </source>
</evidence>
<dbReference type="RefSeq" id="XP_007839770.1">
    <property type="nucleotide sequence ID" value="XM_007841579.1"/>
</dbReference>
<dbReference type="OMA" id="PHFGTLC"/>
<accession>W3WQH3</accession>
<keyword evidence="1" id="KW-0472">Membrane</keyword>
<dbReference type="InParanoid" id="W3WQH3"/>
<dbReference type="KEGG" id="pfy:PFICI_12998"/>
<protein>
    <recommendedName>
        <fullName evidence="4">MARVEL domain-containing protein</fullName>
    </recommendedName>
</protein>
<dbReference type="AlphaFoldDB" id="W3WQH3"/>
<keyword evidence="1" id="KW-1133">Transmembrane helix</keyword>
<gene>
    <name evidence="2" type="ORF">PFICI_12998</name>
</gene>
<proteinExistence type="predicted"/>
<sequence length="224" mass="24161">MSQDTKTPVAASALEVASPDLQSQYNHRSIRAVDGLRLSLTLLSLLCGVTVLGTSGHALNVYNTTSVSTGFLLPLWPDEFDARPTVALVVGSAIVVLASILSLVFSKIPSLRRKVSAHTLVCFITPFIGFAASMIAMIFFYAVNTSTTVDTLQSWSCQWESVEMRVQPYFGTLCRESKTALYLSVVLVPVEAIVLSLAGYQCTLEKRAASLVQPGKRDSPTPSV</sequence>